<dbReference type="InterPro" id="IPR033403">
    <property type="entry name" value="DUF5110"/>
</dbReference>
<evidence type="ECO:0008006" key="5">
    <source>
        <dbReference type="Google" id="ProtNLM"/>
    </source>
</evidence>
<feature type="domain" description="DUF5110" evidence="1">
    <location>
        <begin position="134"/>
        <end position="200"/>
    </location>
</feature>
<organism evidence="3 4">
    <name type="scientific">Symbiodinium natans</name>
    <dbReference type="NCBI Taxonomy" id="878477"/>
    <lineage>
        <taxon>Eukaryota</taxon>
        <taxon>Sar</taxon>
        <taxon>Alveolata</taxon>
        <taxon>Dinophyceae</taxon>
        <taxon>Suessiales</taxon>
        <taxon>Symbiodiniaceae</taxon>
        <taxon>Symbiodinium</taxon>
    </lineage>
</organism>
<dbReference type="InterPro" id="IPR013780">
    <property type="entry name" value="Glyco_hydro_b"/>
</dbReference>
<protein>
    <recommendedName>
        <fullName evidence="5">Alpha-glucosidase</fullName>
    </recommendedName>
</protein>
<dbReference type="EMBL" id="CAJNDS010001890">
    <property type="protein sequence ID" value="CAE7287086.1"/>
    <property type="molecule type" value="Genomic_DNA"/>
</dbReference>
<dbReference type="SUPFAM" id="SSF51011">
    <property type="entry name" value="Glycosyl hydrolase domain"/>
    <property type="match status" value="1"/>
</dbReference>
<dbReference type="Gene3D" id="3.20.20.80">
    <property type="entry name" value="Glycosidases"/>
    <property type="match status" value="1"/>
</dbReference>
<accession>A0A812MX43</accession>
<dbReference type="InterPro" id="IPR048395">
    <property type="entry name" value="Glyco_hydro_31_C"/>
</dbReference>
<dbReference type="Proteomes" id="UP000604046">
    <property type="component" value="Unassembled WGS sequence"/>
</dbReference>
<feature type="domain" description="Glycosyl hydrolase family 31 C-terminal" evidence="2">
    <location>
        <begin position="32"/>
        <end position="118"/>
    </location>
</feature>
<gene>
    <name evidence="3" type="ORF">SNAT2548_LOCUS15170</name>
</gene>
<sequence length="234" mass="25515">MSIINMSAITLRYRLLPYVYSGFWRVEGQSYTMQRALAFDFAADVATRDVSDAYMFGPSLLVTPIVSAGASGAATTREVYFPEGSWINFHTGKGFGGKQNVSFPLEQAPFFCRRGSILVLGPSVQSASDKNPALEVRIYPGADATFTLFEDDGASTKYRQGSYSTITFTWHDSSKELLVSSRSGTYPGMPQERQICAVVVSPSHGVGVAQSTCDRRVTYAGQEVLVKLQSLVVV</sequence>
<evidence type="ECO:0000259" key="1">
    <source>
        <dbReference type="Pfam" id="PF17137"/>
    </source>
</evidence>
<evidence type="ECO:0000259" key="2">
    <source>
        <dbReference type="Pfam" id="PF21365"/>
    </source>
</evidence>
<evidence type="ECO:0000313" key="3">
    <source>
        <dbReference type="EMBL" id="CAE7287086.1"/>
    </source>
</evidence>
<dbReference type="Pfam" id="PF17137">
    <property type="entry name" value="DUF5110"/>
    <property type="match status" value="1"/>
</dbReference>
<reference evidence="3" key="1">
    <citation type="submission" date="2021-02" db="EMBL/GenBank/DDBJ databases">
        <authorList>
            <person name="Dougan E. K."/>
            <person name="Rhodes N."/>
            <person name="Thang M."/>
            <person name="Chan C."/>
        </authorList>
    </citation>
    <scope>NUCLEOTIDE SEQUENCE</scope>
</reference>
<dbReference type="Gene3D" id="2.60.40.1180">
    <property type="entry name" value="Golgi alpha-mannosidase II"/>
    <property type="match status" value="2"/>
</dbReference>
<proteinExistence type="predicted"/>
<dbReference type="Pfam" id="PF21365">
    <property type="entry name" value="Glyco_hydro_31_3rd"/>
    <property type="match status" value="1"/>
</dbReference>
<dbReference type="PANTHER" id="PTHR43863">
    <property type="entry name" value="HYDROLASE, PUTATIVE (AFU_ORTHOLOGUE AFUA_1G03140)-RELATED"/>
    <property type="match status" value="1"/>
</dbReference>
<dbReference type="InterPro" id="IPR051816">
    <property type="entry name" value="Glycosyl_Hydrolase_31"/>
</dbReference>
<comment type="caution">
    <text evidence="3">The sequence shown here is derived from an EMBL/GenBank/DDBJ whole genome shotgun (WGS) entry which is preliminary data.</text>
</comment>
<name>A0A812MX43_9DINO</name>
<keyword evidence="4" id="KW-1185">Reference proteome</keyword>
<evidence type="ECO:0000313" key="4">
    <source>
        <dbReference type="Proteomes" id="UP000604046"/>
    </source>
</evidence>
<dbReference type="OrthoDB" id="10070917at2759"/>
<dbReference type="PANTHER" id="PTHR43863:SF2">
    <property type="entry name" value="MALTASE-GLUCOAMYLASE"/>
    <property type="match status" value="1"/>
</dbReference>
<dbReference type="AlphaFoldDB" id="A0A812MX43"/>